<accession>A0A453GG09</accession>
<dbReference type="PROSITE" id="PS50878">
    <property type="entry name" value="RT_POL"/>
    <property type="match status" value="1"/>
</dbReference>
<dbReference type="InterPro" id="IPR043502">
    <property type="entry name" value="DNA/RNA_pol_sf"/>
</dbReference>
<reference evidence="3" key="2">
    <citation type="journal article" date="2017" name="Nat. Plants">
        <title>The Aegilops tauschii genome reveals multiple impacts of transposons.</title>
        <authorList>
            <person name="Zhao G."/>
            <person name="Zou C."/>
            <person name="Li K."/>
            <person name="Wang K."/>
            <person name="Li T."/>
            <person name="Gao L."/>
            <person name="Zhang X."/>
            <person name="Wang H."/>
            <person name="Yang Z."/>
            <person name="Liu X."/>
            <person name="Jiang W."/>
            <person name="Mao L."/>
            <person name="Kong X."/>
            <person name="Jiao Y."/>
            <person name="Jia J."/>
        </authorList>
    </citation>
    <scope>NUCLEOTIDE SEQUENCE [LARGE SCALE GENOMIC DNA]</scope>
    <source>
        <strain evidence="3">cv. AL8/78</strain>
    </source>
</reference>
<reference evidence="2" key="4">
    <citation type="submission" date="2019-03" db="UniProtKB">
        <authorList>
            <consortium name="EnsemblPlants"/>
        </authorList>
    </citation>
    <scope>IDENTIFICATION</scope>
</reference>
<name>A0A453GG09_AEGTS</name>
<dbReference type="SUPFAM" id="SSF56672">
    <property type="entry name" value="DNA/RNA polymerases"/>
    <property type="match status" value="1"/>
</dbReference>
<sequence length="192" mass="20660">IAILLSSASTKVILNGAPGPAIWHRYGLRQGDPVSPQLFVLAVDTLGRLFRCAAELNVLQKLHPRRALPVLLLYADDVILFCHPSTSDTLAVRDILQLFGRASGLWVNFQKSTATLIRCDGDMAAPAIANLGYPTAAMPVTYLGIPLTLGRPTAAQLQPLVDKTAGKLPTWKAHLMNKAGRLAFVKSVLSTI</sequence>
<protein>
    <recommendedName>
        <fullName evidence="1">Reverse transcriptase domain-containing protein</fullName>
    </recommendedName>
</protein>
<dbReference type="STRING" id="200361.A0A453GG09"/>
<proteinExistence type="predicted"/>
<reference evidence="2" key="3">
    <citation type="journal article" date="2017" name="Nature">
        <title>Genome sequence of the progenitor of the wheat D genome Aegilops tauschii.</title>
        <authorList>
            <person name="Luo M.C."/>
            <person name="Gu Y.Q."/>
            <person name="Puiu D."/>
            <person name="Wang H."/>
            <person name="Twardziok S.O."/>
            <person name="Deal K.R."/>
            <person name="Huo N."/>
            <person name="Zhu T."/>
            <person name="Wang L."/>
            <person name="Wang Y."/>
            <person name="McGuire P.E."/>
            <person name="Liu S."/>
            <person name="Long H."/>
            <person name="Ramasamy R.K."/>
            <person name="Rodriguez J.C."/>
            <person name="Van S.L."/>
            <person name="Yuan L."/>
            <person name="Wang Z."/>
            <person name="Xia Z."/>
            <person name="Xiao L."/>
            <person name="Anderson O.D."/>
            <person name="Ouyang S."/>
            <person name="Liang Y."/>
            <person name="Zimin A.V."/>
            <person name="Pertea G."/>
            <person name="Qi P."/>
            <person name="Bennetzen J.L."/>
            <person name="Dai X."/>
            <person name="Dawson M.W."/>
            <person name="Muller H.G."/>
            <person name="Kugler K."/>
            <person name="Rivarola-Duarte L."/>
            <person name="Spannagl M."/>
            <person name="Mayer K.F.X."/>
            <person name="Lu F.H."/>
            <person name="Bevan M.W."/>
            <person name="Leroy P."/>
            <person name="Li P."/>
            <person name="You F.M."/>
            <person name="Sun Q."/>
            <person name="Liu Z."/>
            <person name="Lyons E."/>
            <person name="Wicker T."/>
            <person name="Salzberg S.L."/>
            <person name="Devos K.M."/>
            <person name="Dvorak J."/>
        </authorList>
    </citation>
    <scope>NUCLEOTIDE SEQUENCE [LARGE SCALE GENOMIC DNA]</scope>
    <source>
        <strain evidence="2">cv. AL8/78</strain>
    </source>
</reference>
<evidence type="ECO:0000259" key="1">
    <source>
        <dbReference type="PROSITE" id="PS50878"/>
    </source>
</evidence>
<dbReference type="Pfam" id="PF00078">
    <property type="entry name" value="RVT_1"/>
    <property type="match status" value="1"/>
</dbReference>
<reference evidence="3" key="1">
    <citation type="journal article" date="2014" name="Science">
        <title>Ancient hybridizations among the ancestral genomes of bread wheat.</title>
        <authorList>
            <consortium name="International Wheat Genome Sequencing Consortium,"/>
            <person name="Marcussen T."/>
            <person name="Sandve S.R."/>
            <person name="Heier L."/>
            <person name="Spannagl M."/>
            <person name="Pfeifer M."/>
            <person name="Jakobsen K.S."/>
            <person name="Wulff B.B."/>
            <person name="Steuernagel B."/>
            <person name="Mayer K.F."/>
            <person name="Olsen O.A."/>
        </authorList>
    </citation>
    <scope>NUCLEOTIDE SEQUENCE [LARGE SCALE GENOMIC DNA]</scope>
    <source>
        <strain evidence="3">cv. AL8/78</strain>
    </source>
</reference>
<reference evidence="2" key="5">
    <citation type="journal article" date="2021" name="G3 (Bethesda)">
        <title>Aegilops tauschii genome assembly Aet v5.0 features greater sequence contiguity and improved annotation.</title>
        <authorList>
            <person name="Wang L."/>
            <person name="Zhu T."/>
            <person name="Rodriguez J.C."/>
            <person name="Deal K.R."/>
            <person name="Dubcovsky J."/>
            <person name="McGuire P.E."/>
            <person name="Lux T."/>
            <person name="Spannagl M."/>
            <person name="Mayer K.F.X."/>
            <person name="Baldrich P."/>
            <person name="Meyers B.C."/>
            <person name="Huo N."/>
            <person name="Gu Y.Q."/>
            <person name="Zhou H."/>
            <person name="Devos K.M."/>
            <person name="Bennetzen J.L."/>
            <person name="Unver T."/>
            <person name="Budak H."/>
            <person name="Gulick P.J."/>
            <person name="Galiba G."/>
            <person name="Kalapos B."/>
            <person name="Nelson D.R."/>
            <person name="Li P."/>
            <person name="You F.M."/>
            <person name="Luo M.C."/>
            <person name="Dvorak J."/>
        </authorList>
    </citation>
    <scope>NUCLEOTIDE SEQUENCE [LARGE SCALE GENOMIC DNA]</scope>
    <source>
        <strain evidence="2">cv. AL8/78</strain>
    </source>
</reference>
<dbReference type="PANTHER" id="PTHR33116:SF78">
    <property type="entry name" value="OS12G0587133 PROTEIN"/>
    <property type="match status" value="1"/>
</dbReference>
<keyword evidence="3" id="KW-1185">Reference proteome</keyword>
<dbReference type="EnsemblPlants" id="AET3Gv20997300.1">
    <property type="protein sequence ID" value="AET3Gv20997300.1"/>
    <property type="gene ID" value="AET3Gv20997300"/>
</dbReference>
<dbReference type="Proteomes" id="UP000015105">
    <property type="component" value="Chromosome 3D"/>
</dbReference>
<dbReference type="InterPro" id="IPR000477">
    <property type="entry name" value="RT_dom"/>
</dbReference>
<feature type="domain" description="Reverse transcriptase" evidence="1">
    <location>
        <begin position="1"/>
        <end position="147"/>
    </location>
</feature>
<organism evidence="2 3">
    <name type="scientific">Aegilops tauschii subsp. strangulata</name>
    <name type="common">Goatgrass</name>
    <dbReference type="NCBI Taxonomy" id="200361"/>
    <lineage>
        <taxon>Eukaryota</taxon>
        <taxon>Viridiplantae</taxon>
        <taxon>Streptophyta</taxon>
        <taxon>Embryophyta</taxon>
        <taxon>Tracheophyta</taxon>
        <taxon>Spermatophyta</taxon>
        <taxon>Magnoliopsida</taxon>
        <taxon>Liliopsida</taxon>
        <taxon>Poales</taxon>
        <taxon>Poaceae</taxon>
        <taxon>BOP clade</taxon>
        <taxon>Pooideae</taxon>
        <taxon>Triticodae</taxon>
        <taxon>Triticeae</taxon>
        <taxon>Triticinae</taxon>
        <taxon>Aegilops</taxon>
    </lineage>
</organism>
<dbReference type="AlphaFoldDB" id="A0A453GG09"/>
<evidence type="ECO:0000313" key="3">
    <source>
        <dbReference type="Proteomes" id="UP000015105"/>
    </source>
</evidence>
<dbReference type="PANTHER" id="PTHR33116">
    <property type="entry name" value="REVERSE TRANSCRIPTASE ZINC-BINDING DOMAIN-CONTAINING PROTEIN-RELATED-RELATED"/>
    <property type="match status" value="1"/>
</dbReference>
<dbReference type="Gramene" id="AET3Gv20997300.1">
    <property type="protein sequence ID" value="AET3Gv20997300.1"/>
    <property type="gene ID" value="AET3Gv20997300"/>
</dbReference>
<evidence type="ECO:0000313" key="2">
    <source>
        <dbReference type="EnsemblPlants" id="AET3Gv20997300.1"/>
    </source>
</evidence>